<dbReference type="GO" id="GO:0051301">
    <property type="term" value="P:cell division"/>
    <property type="evidence" value="ECO:0007669"/>
    <property type="project" value="UniProtKB-KW"/>
</dbReference>
<comment type="subcellular location">
    <subcellularLocation>
        <location evidence="3 16">Cytoplasm</location>
    </subcellularLocation>
</comment>
<keyword evidence="6 16" id="KW-0132">Cell division</keyword>
<gene>
    <name evidence="16" type="primary">murB</name>
    <name evidence="18" type="ORF">A2215_04290</name>
</gene>
<comment type="cofactor">
    <cofactor evidence="1 16">
        <name>FAD</name>
        <dbReference type="ChEBI" id="CHEBI:57692"/>
    </cofactor>
</comment>
<evidence type="ECO:0000256" key="6">
    <source>
        <dbReference type="ARBA" id="ARBA00022618"/>
    </source>
</evidence>
<comment type="caution">
    <text evidence="18">The sequence shown here is derived from an EMBL/GenBank/DDBJ whole genome shotgun (WGS) entry which is preliminary data.</text>
</comment>
<keyword evidence="12 16" id="KW-0560">Oxidoreductase</keyword>
<evidence type="ECO:0000256" key="14">
    <source>
        <dbReference type="ARBA" id="ARBA00023316"/>
    </source>
</evidence>
<evidence type="ECO:0000256" key="4">
    <source>
        <dbReference type="ARBA" id="ARBA00004752"/>
    </source>
</evidence>
<keyword evidence="11 16" id="KW-0573">Peptidoglycan synthesis</keyword>
<dbReference type="InterPro" id="IPR006094">
    <property type="entry name" value="Oxid_FAD_bind_N"/>
</dbReference>
<feature type="domain" description="FAD-binding PCMH-type" evidence="17">
    <location>
        <begin position="30"/>
        <end position="204"/>
    </location>
</feature>
<evidence type="ECO:0000256" key="12">
    <source>
        <dbReference type="ARBA" id="ARBA00023002"/>
    </source>
</evidence>
<keyword evidence="10 16" id="KW-0133">Cell shape</keyword>
<dbReference type="UniPathway" id="UPA00219"/>
<dbReference type="GO" id="GO:0008762">
    <property type="term" value="F:UDP-N-acetylmuramate dehydrogenase activity"/>
    <property type="evidence" value="ECO:0007669"/>
    <property type="project" value="UniProtKB-UniRule"/>
</dbReference>
<evidence type="ECO:0000256" key="9">
    <source>
        <dbReference type="ARBA" id="ARBA00022857"/>
    </source>
</evidence>
<keyword evidence="7 16" id="KW-0285">Flavoprotein</keyword>
<evidence type="ECO:0000256" key="2">
    <source>
        <dbReference type="ARBA" id="ARBA00003921"/>
    </source>
</evidence>
<sequence>MDTLKENLSQALGDKLETNVLLSKYSTIDVGGICDYFFTAESIEDLVRSVNVAYENKIPFMILGWGSNIVVSDFGFPGLVIKNNSSGIVINTDGCEVIVDSGLGISKLLAMVASNDLGGLEFMSGIPGTVGGAIYGNSGSKNYSISDYIKNVTLLELVADNLVLRSHDREWMEFEHRSSKIKEMNKTGGFKPIILTARFRLTPKRKEEILNSMQENLAEKRVGQPLGEKSAGCFFKNLGFVPEQAAGYLLDKSGAKKLRVGDARVSKKHANFIINSGKASAKDIRKLAKKAADLVEDNFKIKLEEEIEYVGKW</sequence>
<accession>A0A1F5E9M9</accession>
<feature type="active site" description="Proton donor" evidence="16">
    <location>
        <position position="233"/>
    </location>
</feature>
<keyword evidence="8 16" id="KW-0274">FAD</keyword>
<evidence type="ECO:0000259" key="17">
    <source>
        <dbReference type="PROSITE" id="PS51387"/>
    </source>
</evidence>
<evidence type="ECO:0000313" key="18">
    <source>
        <dbReference type="EMBL" id="OGD64020.1"/>
    </source>
</evidence>
<dbReference type="Gene3D" id="3.90.78.10">
    <property type="entry name" value="UDP-N-acetylenolpyruvoylglucosamine reductase, C-terminal domain"/>
    <property type="match status" value="1"/>
</dbReference>
<dbReference type="Gene3D" id="3.30.43.10">
    <property type="entry name" value="Uridine Diphospho-n-acetylenolpyruvylglucosamine Reductase, domain 2"/>
    <property type="match status" value="1"/>
</dbReference>
<evidence type="ECO:0000256" key="1">
    <source>
        <dbReference type="ARBA" id="ARBA00001974"/>
    </source>
</evidence>
<dbReference type="EMBL" id="MEZY01000027">
    <property type="protein sequence ID" value="OGD64020.1"/>
    <property type="molecule type" value="Genomic_DNA"/>
</dbReference>
<evidence type="ECO:0000313" key="19">
    <source>
        <dbReference type="Proteomes" id="UP000178583"/>
    </source>
</evidence>
<dbReference type="InterPro" id="IPR011601">
    <property type="entry name" value="MurB_C"/>
</dbReference>
<dbReference type="Pfam" id="PF02873">
    <property type="entry name" value="MurB_C"/>
    <property type="match status" value="1"/>
</dbReference>
<keyword evidence="13 16" id="KW-0131">Cell cycle</keyword>
<dbReference type="AlphaFoldDB" id="A0A1F5E9M9"/>
<proteinExistence type="inferred from homology"/>
<dbReference type="Pfam" id="PF01565">
    <property type="entry name" value="FAD_binding_4"/>
    <property type="match status" value="1"/>
</dbReference>
<dbReference type="GO" id="GO:0008360">
    <property type="term" value="P:regulation of cell shape"/>
    <property type="evidence" value="ECO:0007669"/>
    <property type="project" value="UniProtKB-KW"/>
</dbReference>
<dbReference type="Proteomes" id="UP000178583">
    <property type="component" value="Unassembled WGS sequence"/>
</dbReference>
<dbReference type="GO" id="GO:0005829">
    <property type="term" value="C:cytosol"/>
    <property type="evidence" value="ECO:0007669"/>
    <property type="project" value="TreeGrafter"/>
</dbReference>
<dbReference type="InterPro" id="IPR003170">
    <property type="entry name" value="MurB"/>
</dbReference>
<dbReference type="InterPro" id="IPR016169">
    <property type="entry name" value="FAD-bd_PCMH_sub2"/>
</dbReference>
<evidence type="ECO:0000256" key="13">
    <source>
        <dbReference type="ARBA" id="ARBA00023306"/>
    </source>
</evidence>
<feature type="active site" evidence="16">
    <location>
        <position position="306"/>
    </location>
</feature>
<keyword evidence="5 16" id="KW-0963">Cytoplasm</keyword>
<dbReference type="EC" id="1.3.1.98" evidence="16"/>
<organism evidence="18 19">
    <name type="scientific">Candidatus Berkelbacteria bacterium RIFOXYA2_FULL_43_10</name>
    <dbReference type="NCBI Taxonomy" id="1797472"/>
    <lineage>
        <taxon>Bacteria</taxon>
        <taxon>Candidatus Berkelbacteria</taxon>
    </lineage>
</organism>
<evidence type="ECO:0000256" key="8">
    <source>
        <dbReference type="ARBA" id="ARBA00022827"/>
    </source>
</evidence>
<comment type="function">
    <text evidence="2 16">Cell wall formation.</text>
</comment>
<comment type="pathway">
    <text evidence="4 16">Cell wall biogenesis; peptidoglycan biosynthesis.</text>
</comment>
<feature type="active site" evidence="16">
    <location>
        <position position="177"/>
    </location>
</feature>
<comment type="similarity">
    <text evidence="16">Belongs to the MurB family.</text>
</comment>
<dbReference type="InterPro" id="IPR016166">
    <property type="entry name" value="FAD-bd_PCMH"/>
</dbReference>
<dbReference type="HAMAP" id="MF_00037">
    <property type="entry name" value="MurB"/>
    <property type="match status" value="1"/>
</dbReference>
<dbReference type="PANTHER" id="PTHR21071:SF4">
    <property type="entry name" value="UDP-N-ACETYLENOLPYRUVOYLGLUCOSAMINE REDUCTASE"/>
    <property type="match status" value="1"/>
</dbReference>
<dbReference type="PROSITE" id="PS51387">
    <property type="entry name" value="FAD_PCMH"/>
    <property type="match status" value="1"/>
</dbReference>
<dbReference type="GO" id="GO:0009252">
    <property type="term" value="P:peptidoglycan biosynthetic process"/>
    <property type="evidence" value="ECO:0007669"/>
    <property type="project" value="UniProtKB-UniRule"/>
</dbReference>
<dbReference type="InterPro" id="IPR036635">
    <property type="entry name" value="MurB_C_sf"/>
</dbReference>
<evidence type="ECO:0000256" key="15">
    <source>
        <dbReference type="ARBA" id="ARBA00048914"/>
    </source>
</evidence>
<dbReference type="Gene3D" id="3.30.465.10">
    <property type="match status" value="1"/>
</dbReference>
<keyword evidence="9 16" id="KW-0521">NADP</keyword>
<evidence type="ECO:0000256" key="16">
    <source>
        <dbReference type="HAMAP-Rule" id="MF_00037"/>
    </source>
</evidence>
<dbReference type="SUPFAM" id="SSF56194">
    <property type="entry name" value="Uridine diphospho-N-Acetylenolpyruvylglucosamine reductase, MurB, C-terminal domain"/>
    <property type="match status" value="1"/>
</dbReference>
<reference evidence="18 19" key="1">
    <citation type="journal article" date="2016" name="Nat. Commun.">
        <title>Thousands of microbial genomes shed light on interconnected biogeochemical processes in an aquifer system.</title>
        <authorList>
            <person name="Anantharaman K."/>
            <person name="Brown C.T."/>
            <person name="Hug L.A."/>
            <person name="Sharon I."/>
            <person name="Castelle C.J."/>
            <person name="Probst A.J."/>
            <person name="Thomas B.C."/>
            <person name="Singh A."/>
            <person name="Wilkins M.J."/>
            <person name="Karaoz U."/>
            <person name="Brodie E.L."/>
            <person name="Williams K.H."/>
            <person name="Hubbard S.S."/>
            <person name="Banfield J.F."/>
        </authorList>
    </citation>
    <scope>NUCLEOTIDE SEQUENCE [LARGE SCALE GENOMIC DNA]</scope>
</reference>
<dbReference type="PANTHER" id="PTHR21071">
    <property type="entry name" value="UDP-N-ACETYLENOLPYRUVOYLGLUCOSAMINE REDUCTASE"/>
    <property type="match status" value="1"/>
</dbReference>
<protein>
    <recommendedName>
        <fullName evidence="16">UDP-N-acetylenolpyruvoylglucosamine reductase</fullName>
        <ecNumber evidence="16">1.3.1.98</ecNumber>
    </recommendedName>
    <alternativeName>
        <fullName evidence="16">UDP-N-acetylmuramate dehydrogenase</fullName>
    </alternativeName>
</protein>
<evidence type="ECO:0000256" key="5">
    <source>
        <dbReference type="ARBA" id="ARBA00022490"/>
    </source>
</evidence>
<dbReference type="InterPro" id="IPR016167">
    <property type="entry name" value="FAD-bd_PCMH_sub1"/>
</dbReference>
<dbReference type="STRING" id="1797472.A2215_04290"/>
<dbReference type="NCBIfam" id="NF010480">
    <property type="entry name" value="PRK13905.1"/>
    <property type="match status" value="1"/>
</dbReference>
<dbReference type="GO" id="GO:0071555">
    <property type="term" value="P:cell wall organization"/>
    <property type="evidence" value="ECO:0007669"/>
    <property type="project" value="UniProtKB-KW"/>
</dbReference>
<evidence type="ECO:0000256" key="3">
    <source>
        <dbReference type="ARBA" id="ARBA00004496"/>
    </source>
</evidence>
<evidence type="ECO:0000256" key="11">
    <source>
        <dbReference type="ARBA" id="ARBA00022984"/>
    </source>
</evidence>
<comment type="catalytic activity">
    <reaction evidence="15 16">
        <text>UDP-N-acetyl-alpha-D-muramate + NADP(+) = UDP-N-acetyl-3-O-(1-carboxyvinyl)-alpha-D-glucosamine + NADPH + H(+)</text>
        <dbReference type="Rhea" id="RHEA:12248"/>
        <dbReference type="ChEBI" id="CHEBI:15378"/>
        <dbReference type="ChEBI" id="CHEBI:57783"/>
        <dbReference type="ChEBI" id="CHEBI:58349"/>
        <dbReference type="ChEBI" id="CHEBI:68483"/>
        <dbReference type="ChEBI" id="CHEBI:70757"/>
        <dbReference type="EC" id="1.3.1.98"/>
    </reaction>
</comment>
<name>A0A1F5E9M9_9BACT</name>
<evidence type="ECO:0000256" key="7">
    <source>
        <dbReference type="ARBA" id="ARBA00022630"/>
    </source>
</evidence>
<dbReference type="InterPro" id="IPR036318">
    <property type="entry name" value="FAD-bd_PCMH-like_sf"/>
</dbReference>
<dbReference type="GO" id="GO:0071949">
    <property type="term" value="F:FAD binding"/>
    <property type="evidence" value="ECO:0007669"/>
    <property type="project" value="InterPro"/>
</dbReference>
<evidence type="ECO:0000256" key="10">
    <source>
        <dbReference type="ARBA" id="ARBA00022960"/>
    </source>
</evidence>
<keyword evidence="14 16" id="KW-0961">Cell wall biogenesis/degradation</keyword>
<dbReference type="NCBIfam" id="TIGR00179">
    <property type="entry name" value="murB"/>
    <property type="match status" value="1"/>
</dbReference>
<dbReference type="SUPFAM" id="SSF56176">
    <property type="entry name" value="FAD-binding/transporter-associated domain-like"/>
    <property type="match status" value="1"/>
</dbReference>